<evidence type="ECO:0000256" key="2">
    <source>
        <dbReference type="SAM" id="MobiDB-lite"/>
    </source>
</evidence>
<feature type="compositionally biased region" description="Basic and acidic residues" evidence="2">
    <location>
        <begin position="375"/>
        <end position="385"/>
    </location>
</feature>
<dbReference type="InterPro" id="IPR000608">
    <property type="entry name" value="UBC"/>
</dbReference>
<feature type="region of interest" description="Disordered" evidence="2">
    <location>
        <begin position="969"/>
        <end position="995"/>
    </location>
</feature>
<feature type="compositionally biased region" description="Polar residues" evidence="2">
    <location>
        <begin position="471"/>
        <end position="480"/>
    </location>
</feature>
<comment type="caution">
    <text evidence="4">The sequence shown here is derived from an EMBL/GenBank/DDBJ whole genome shotgun (WGS) entry which is preliminary data.</text>
</comment>
<keyword evidence="5" id="KW-1185">Reference proteome</keyword>
<feature type="compositionally biased region" description="Polar residues" evidence="2">
    <location>
        <begin position="969"/>
        <end position="987"/>
    </location>
</feature>
<feature type="domain" description="UBC core" evidence="3">
    <location>
        <begin position="5"/>
        <end position="155"/>
    </location>
</feature>
<dbReference type="FunFam" id="3.10.110.10:FF:000058">
    <property type="entry name" value="Ubiquitin-conjugating enzyme E2 6"/>
    <property type="match status" value="1"/>
</dbReference>
<dbReference type="AlphaFoldDB" id="A0A545W4X4"/>
<keyword evidence="1" id="KW-0833">Ubl conjugation pathway</keyword>
<dbReference type="InterPro" id="IPR050113">
    <property type="entry name" value="Ub_conjugating_enzyme"/>
</dbReference>
<evidence type="ECO:0000313" key="4">
    <source>
        <dbReference type="EMBL" id="TQV97803.1"/>
    </source>
</evidence>
<dbReference type="SMART" id="SM00212">
    <property type="entry name" value="UBCc"/>
    <property type="match status" value="1"/>
</dbReference>
<dbReference type="PANTHER" id="PTHR24067">
    <property type="entry name" value="UBIQUITIN-CONJUGATING ENZYME E2"/>
    <property type="match status" value="1"/>
</dbReference>
<evidence type="ECO:0000259" key="3">
    <source>
        <dbReference type="PROSITE" id="PS50127"/>
    </source>
</evidence>
<dbReference type="Pfam" id="PF00179">
    <property type="entry name" value="UQ_con"/>
    <property type="match status" value="1"/>
</dbReference>
<dbReference type="STRING" id="43265.A0A545W4X4"/>
<feature type="region of interest" description="Disordered" evidence="2">
    <location>
        <begin position="136"/>
        <end position="161"/>
    </location>
</feature>
<evidence type="ECO:0000313" key="5">
    <source>
        <dbReference type="Proteomes" id="UP000315783"/>
    </source>
</evidence>
<feature type="compositionally biased region" description="Polar residues" evidence="2">
    <location>
        <begin position="412"/>
        <end position="450"/>
    </location>
</feature>
<dbReference type="CDD" id="cd23799">
    <property type="entry name" value="UBCc_UBE2J"/>
    <property type="match status" value="1"/>
</dbReference>
<feature type="compositionally biased region" description="Low complexity" evidence="2">
    <location>
        <begin position="360"/>
        <end position="374"/>
    </location>
</feature>
<evidence type="ECO:0000256" key="1">
    <source>
        <dbReference type="ARBA" id="ARBA00022786"/>
    </source>
</evidence>
<dbReference type="EMBL" id="SPUK01000004">
    <property type="protein sequence ID" value="TQV97803.1"/>
    <property type="molecule type" value="Genomic_DNA"/>
</dbReference>
<dbReference type="Gene3D" id="3.10.110.10">
    <property type="entry name" value="Ubiquitin Conjugating Enzyme"/>
    <property type="match status" value="1"/>
</dbReference>
<feature type="compositionally biased region" description="Low complexity" evidence="2">
    <location>
        <begin position="483"/>
        <end position="493"/>
    </location>
</feature>
<name>A0A545W4X4_9HYPO</name>
<organism evidence="4 5">
    <name type="scientific">Cordyceps javanica</name>
    <dbReference type="NCBI Taxonomy" id="43265"/>
    <lineage>
        <taxon>Eukaryota</taxon>
        <taxon>Fungi</taxon>
        <taxon>Dikarya</taxon>
        <taxon>Ascomycota</taxon>
        <taxon>Pezizomycotina</taxon>
        <taxon>Sordariomycetes</taxon>
        <taxon>Hypocreomycetidae</taxon>
        <taxon>Hypocreales</taxon>
        <taxon>Cordycipitaceae</taxon>
        <taxon>Cordyceps</taxon>
    </lineage>
</organism>
<reference evidence="4 5" key="1">
    <citation type="journal article" date="2019" name="Appl. Microbiol. Biotechnol.">
        <title>Genome sequence of Isaria javanica and comparative genome analysis insights into family S53 peptidase evolution in fungal entomopathogens.</title>
        <authorList>
            <person name="Lin R."/>
            <person name="Zhang X."/>
            <person name="Xin B."/>
            <person name="Zou M."/>
            <person name="Gao Y."/>
            <person name="Qin F."/>
            <person name="Hu Q."/>
            <person name="Xie B."/>
            <person name="Cheng X."/>
        </authorList>
    </citation>
    <scope>NUCLEOTIDE SEQUENCE [LARGE SCALE GENOMIC DNA]</scope>
    <source>
        <strain evidence="4 5">IJ1G</strain>
    </source>
</reference>
<feature type="compositionally biased region" description="Basic and acidic residues" evidence="2">
    <location>
        <begin position="392"/>
        <end position="403"/>
    </location>
</feature>
<accession>A0A545W4X4</accession>
<dbReference type="PROSITE" id="PS50127">
    <property type="entry name" value="UBC_2"/>
    <property type="match status" value="1"/>
</dbReference>
<gene>
    <name evidence="4" type="ORF">IF1G_03546</name>
</gene>
<dbReference type="Proteomes" id="UP000315783">
    <property type="component" value="Unassembled WGS sequence"/>
</dbReference>
<feature type="region of interest" description="Disordered" evidence="2">
    <location>
        <begin position="358"/>
        <end position="595"/>
    </location>
</feature>
<dbReference type="OrthoDB" id="5329403at2759"/>
<protein>
    <submittedName>
        <fullName evidence="4">Ubiquitin-conjugating enzyme</fullName>
    </submittedName>
</protein>
<dbReference type="InterPro" id="IPR016135">
    <property type="entry name" value="UBQ-conjugating_enzyme/RWD"/>
</dbReference>
<proteinExistence type="predicted"/>
<dbReference type="SUPFAM" id="SSF54495">
    <property type="entry name" value="UBC-like"/>
    <property type="match status" value="1"/>
</dbReference>
<sequence length="1121" mass="120737">MASKAAFKRLTREYKTITENPPPYITAHPSESNILEWHYVITGPEDTPYHGGQYWGTLMFPSNYPFAPPAIRMHTPSGRFQPSTRLCLSISDFHPKSFNPAWEVSTILIGLLSFMTSDEMTTGSVSTNATEKKFHASRSRWWNSTGGGSHAKNPANKGNVKVGDGGAKFRAEWPQVDADNWEWMKNHKVDSLTGNRAGGDNGASCGPQLGIAGTSGHQAQAVVDAVPSKQRPLRPPNGLLGQCQIRWPAAAAAAAAAVRRRRFQIPKSRLLLFASSFASCTAASAHPFLSQGRFFAARSPFCFAMAPVNGSSKPRKAVSAAAGAASAPLAPVAATTTSKPAQKKPVVPALPLPYMKRHAASASTSASSPAPSHANKAEVKPEDSPQGKQHKLKESKPHNDHSSKAAAGAEPTSATNGPEPVSPSQAQTKAASTPNKQPLSPNTETSSRGSTEAAATAIHVNQAETRAKDNAGTSAGSTEQRSNKSSANATNNKGPKSRPPPAVSPTRYHMPPPFQPGNRMPGMHANDDGSRGPRPPAPNGHAHVHHQAHPSNSSLHFGGFHESQSSSPAPPHSGGIAPPPGMPFPAGRQPFVGPGANGFPPMMPYGPDMMPVTTFDNYGRLPMAYAPPESYPPYRNNYNASAPHSFHDSHSSMEEFNQQQYAGRVPMHNGGPVAEEQQMQGNSGRMLAPPEFHRMMPNPGVPPHMAPPSEDADQLAGYTQQQFGNPELSDCSLELRYLDDRAPPVRIAGHRFILNRSAELASLLRQQIVSPSPPDRSQQTVLIETNSKWIRSDSFYMAAQRLYGLPLLQYPGPRNHHSDSGELTDAGSAVEQLDFALSYAAAGQLIGWVPVTKRGCEVATHLIDWQTIERVLEFALDGYRDLGTHNTYRYGEGSKIILDAVVTFIVHNFPPTFELDAEVIAPVQYARLPMHPPPPSRPTAQATAAALAEEKPVVQLGKGRRSQKLTNIQFGDLTLTESNPTSATETPKASRPAQPVSHAVLSRVLLNIPFTQLKMILESSSSGNVNGWANAESRYRIVKAAVDEREARRIKAVDAVVDGRVLDAEELRASLRAPEPRNMPQWGALGWHEEMLPYGNPDGPSLGRKWVPLPAPQGGPVADYP</sequence>